<sequence>MLSYIVDGVDVFNPIEGKLDRLIEYFVDFYGEENREKITSRLKNTTYFFTGEIGATVEHTTLNDLEEYFNKKKAVVAENLFKELGVESLENVSYFRLSKEPFVELAKVVKDFKNNDTEKYVKKEEKLLNLFVFLNFCNLLDENGEFDEYIEKGVKTFNDKETYTKIANLIIKANNLWNEKFKKEYLNIAKEENKAKKFFEDLEENAKKIADHYNDLIIDLITNYFINVKNFTEEELNKLDEDKLLEYVDTFCDILEKNEKFITNYDINKRIKLFKFLGFDHGNDYNEYLKDEKLKEILNDDKITESYYILLNNAFSEHSMFNIFYNDVIDRLNKDGIDENKNDLYVPVYRYVMELSNDAAWTYLFNKVKTDKIRYICACTNYFSLSTQVLIHEQNHIVSWGKFFKDKKIVNEKLGVMGKLLIDSPRLLLNEVITDYFALKIYEKCKKDNFEVGAIGYKPSGYSKMFMLLKGFIEENMQTLKECFISDEPNMIIEKFGKNNVKLLTTALNNFNKLEWEEVDEAIKEIKKRKDLTTPLSQNAEIVLNAFNNVRKVRQNLKQNNAIKTEDKKSKNSSQIVEELLK</sequence>
<reference evidence="1" key="1">
    <citation type="submission" date="2020-10" db="EMBL/GenBank/DDBJ databases">
        <authorList>
            <person name="Gilroy R."/>
        </authorList>
    </citation>
    <scope>NUCLEOTIDE SEQUENCE</scope>
    <source>
        <strain evidence="1">CHK186-9395</strain>
    </source>
</reference>
<dbReference type="AlphaFoldDB" id="A0A9D1SYN5"/>
<reference evidence="1" key="2">
    <citation type="journal article" date="2021" name="PeerJ">
        <title>Extensive microbial diversity within the chicken gut microbiome revealed by metagenomics and culture.</title>
        <authorList>
            <person name="Gilroy R."/>
            <person name="Ravi A."/>
            <person name="Getino M."/>
            <person name="Pursley I."/>
            <person name="Horton D.L."/>
            <person name="Alikhan N.F."/>
            <person name="Baker D."/>
            <person name="Gharbi K."/>
            <person name="Hall N."/>
            <person name="Watson M."/>
            <person name="Adriaenssens E.M."/>
            <person name="Foster-Nyarko E."/>
            <person name="Jarju S."/>
            <person name="Secka A."/>
            <person name="Antonio M."/>
            <person name="Oren A."/>
            <person name="Chaudhuri R.R."/>
            <person name="La Ragione R."/>
            <person name="Hildebrand F."/>
            <person name="Pallen M.J."/>
        </authorList>
    </citation>
    <scope>NUCLEOTIDE SEQUENCE</scope>
    <source>
        <strain evidence="1">CHK186-9395</strain>
    </source>
</reference>
<protein>
    <submittedName>
        <fullName evidence="1">Uncharacterized protein</fullName>
    </submittedName>
</protein>
<evidence type="ECO:0000313" key="2">
    <source>
        <dbReference type="Proteomes" id="UP000886861"/>
    </source>
</evidence>
<name>A0A9D1SYN5_9FIRM</name>
<dbReference type="EMBL" id="DVOJ01000009">
    <property type="protein sequence ID" value="HIV01434.1"/>
    <property type="molecule type" value="Genomic_DNA"/>
</dbReference>
<proteinExistence type="predicted"/>
<gene>
    <name evidence="1" type="ORF">IAA62_02640</name>
</gene>
<organism evidence="1 2">
    <name type="scientific">Candidatus Caccopulliclostridium gallistercoris</name>
    <dbReference type="NCBI Taxonomy" id="2840719"/>
    <lineage>
        <taxon>Bacteria</taxon>
        <taxon>Bacillati</taxon>
        <taxon>Bacillota</taxon>
        <taxon>Clostridia</taxon>
        <taxon>Candidatus Caccopulliclostridium</taxon>
    </lineage>
</organism>
<accession>A0A9D1SYN5</accession>
<evidence type="ECO:0000313" key="1">
    <source>
        <dbReference type="EMBL" id="HIV01434.1"/>
    </source>
</evidence>
<dbReference type="Proteomes" id="UP000886861">
    <property type="component" value="Unassembled WGS sequence"/>
</dbReference>
<comment type="caution">
    <text evidence="1">The sequence shown here is derived from an EMBL/GenBank/DDBJ whole genome shotgun (WGS) entry which is preliminary data.</text>
</comment>